<keyword evidence="4" id="KW-0808">Transferase</keyword>
<dbReference type="GO" id="GO:0006629">
    <property type="term" value="P:lipid metabolic process"/>
    <property type="evidence" value="ECO:0007669"/>
    <property type="project" value="UniProtKB-KW"/>
</dbReference>
<feature type="transmembrane region" description="Helical" evidence="10">
    <location>
        <begin position="306"/>
        <end position="327"/>
    </location>
</feature>
<evidence type="ECO:0000256" key="9">
    <source>
        <dbReference type="ARBA" id="ARBA00023315"/>
    </source>
</evidence>
<evidence type="ECO:0000256" key="1">
    <source>
        <dbReference type="ARBA" id="ARBA00004141"/>
    </source>
</evidence>
<feature type="transmembrane region" description="Helical" evidence="10">
    <location>
        <begin position="7"/>
        <end position="26"/>
    </location>
</feature>
<name>A0AAN7F6S2_QUERU</name>
<comment type="subcellular location">
    <subcellularLocation>
        <location evidence="1">Membrane</location>
        <topology evidence="1">Multi-pass membrane protein</topology>
    </subcellularLocation>
</comment>
<comment type="pathway">
    <text evidence="2">Secondary metabolite biosynthesis.</text>
</comment>
<dbReference type="InterPro" id="IPR017088">
    <property type="entry name" value="Wax_synthase_Magnoliopsida"/>
</dbReference>
<organism evidence="12 13">
    <name type="scientific">Quercus rubra</name>
    <name type="common">Northern red oak</name>
    <name type="synonym">Quercus borealis</name>
    <dbReference type="NCBI Taxonomy" id="3512"/>
    <lineage>
        <taxon>Eukaryota</taxon>
        <taxon>Viridiplantae</taxon>
        <taxon>Streptophyta</taxon>
        <taxon>Embryophyta</taxon>
        <taxon>Tracheophyta</taxon>
        <taxon>Spermatophyta</taxon>
        <taxon>Magnoliopsida</taxon>
        <taxon>eudicotyledons</taxon>
        <taxon>Gunneridae</taxon>
        <taxon>Pentapetalae</taxon>
        <taxon>rosids</taxon>
        <taxon>fabids</taxon>
        <taxon>Fagales</taxon>
        <taxon>Fagaceae</taxon>
        <taxon>Quercus</taxon>
    </lineage>
</organism>
<dbReference type="GO" id="GO:0016020">
    <property type="term" value="C:membrane"/>
    <property type="evidence" value="ECO:0007669"/>
    <property type="project" value="UniProtKB-SubCell"/>
</dbReference>
<dbReference type="Proteomes" id="UP001324115">
    <property type="component" value="Unassembled WGS sequence"/>
</dbReference>
<sequence>MEGELKNLIKVWLIVLASLCYTYFIASKIPKGKLRLLSLIPIFFLFTILPLSHTTVLPTGITAFFITWLANFKLILFSFGLGPLSSDPTMSLPLFISIACFPIKIKQNDKYPSHQNTQKHINSSPILKAPPKLPLNFPTKVLLFVLLVAAIDYKHVHPKIVLGSYCCLLYFLVDIVLGLCNAIVRATLGIELELPSDDPYFSTSLQDFWGRRWNLLVTNILRHTIYKPIRSISETVLVKQQKQKWAPLPAVLAAFIVSGLMHELIFFYVTRVNPTWEVTCFFVLHGVCLVVELWVKNVLLARRCWLHWAVAGPLTIGFVVVTANWLFLPPLVRNGADIKAIEECKVVMKLLKDKILWTFEKFVIGIINV</sequence>
<feature type="transmembrane region" description="Helical" evidence="10">
    <location>
        <begin position="275"/>
        <end position="294"/>
    </location>
</feature>
<dbReference type="AlphaFoldDB" id="A0AAN7F6S2"/>
<feature type="transmembrane region" description="Helical" evidence="10">
    <location>
        <begin position="32"/>
        <end position="51"/>
    </location>
</feature>
<evidence type="ECO:0000256" key="6">
    <source>
        <dbReference type="ARBA" id="ARBA00022989"/>
    </source>
</evidence>
<evidence type="ECO:0000259" key="11">
    <source>
        <dbReference type="Pfam" id="PF13813"/>
    </source>
</evidence>
<evidence type="ECO:0000256" key="7">
    <source>
        <dbReference type="ARBA" id="ARBA00023098"/>
    </source>
</evidence>
<keyword evidence="9" id="KW-0012">Acyltransferase</keyword>
<dbReference type="PANTHER" id="PTHR31595">
    <property type="entry name" value="LONG-CHAIN-ALCOHOL O-FATTY-ACYLTRANSFERASE 3-RELATED"/>
    <property type="match status" value="1"/>
</dbReference>
<feature type="transmembrane region" description="Helical" evidence="10">
    <location>
        <begin position="248"/>
        <end position="269"/>
    </location>
</feature>
<evidence type="ECO:0000256" key="8">
    <source>
        <dbReference type="ARBA" id="ARBA00023136"/>
    </source>
</evidence>
<dbReference type="GO" id="GO:0008374">
    <property type="term" value="F:O-acyltransferase activity"/>
    <property type="evidence" value="ECO:0007669"/>
    <property type="project" value="InterPro"/>
</dbReference>
<keyword evidence="7" id="KW-0443">Lipid metabolism</keyword>
<evidence type="ECO:0000256" key="4">
    <source>
        <dbReference type="ARBA" id="ARBA00022679"/>
    </source>
</evidence>
<evidence type="ECO:0000256" key="3">
    <source>
        <dbReference type="ARBA" id="ARBA00007282"/>
    </source>
</evidence>
<feature type="transmembrane region" description="Helical" evidence="10">
    <location>
        <begin position="162"/>
        <end position="184"/>
    </location>
</feature>
<feature type="transmembrane region" description="Helical" evidence="10">
    <location>
        <begin position="63"/>
        <end position="82"/>
    </location>
</feature>
<evidence type="ECO:0000256" key="2">
    <source>
        <dbReference type="ARBA" id="ARBA00005179"/>
    </source>
</evidence>
<comment type="caution">
    <text evidence="12">The sequence shown here is derived from an EMBL/GenBank/DDBJ whole genome shotgun (WGS) entry which is preliminary data.</text>
</comment>
<gene>
    <name evidence="12" type="ORF">RGQ29_023659</name>
</gene>
<evidence type="ECO:0000313" key="13">
    <source>
        <dbReference type="Proteomes" id="UP001324115"/>
    </source>
</evidence>
<dbReference type="PANTHER" id="PTHR31595:SF57">
    <property type="entry name" value="OS04G0481900 PROTEIN"/>
    <property type="match status" value="1"/>
</dbReference>
<evidence type="ECO:0000256" key="10">
    <source>
        <dbReference type="SAM" id="Phobius"/>
    </source>
</evidence>
<reference evidence="12 13" key="1">
    <citation type="journal article" date="2023" name="G3 (Bethesda)">
        <title>A haplotype-resolved chromosome-scale genome for Quercus rubra L. provides insights into the genetics of adaptive traits for red oak species.</title>
        <authorList>
            <person name="Kapoor B."/>
            <person name="Jenkins J."/>
            <person name="Schmutz J."/>
            <person name="Zhebentyayeva T."/>
            <person name="Kuelheim C."/>
            <person name="Coggeshall M."/>
            <person name="Heim C."/>
            <person name="Lasky J.R."/>
            <person name="Leites L."/>
            <person name="Islam-Faridi N."/>
            <person name="Romero-Severson J."/>
            <person name="DeLeo V.L."/>
            <person name="Lucas S.M."/>
            <person name="Lazic D."/>
            <person name="Gailing O."/>
            <person name="Carlson J."/>
            <person name="Staton M."/>
        </authorList>
    </citation>
    <scope>NUCLEOTIDE SEQUENCE [LARGE SCALE GENOMIC DNA]</scope>
    <source>
        <strain evidence="12">Pseudo-F2</strain>
    </source>
</reference>
<dbReference type="InterPro" id="IPR044851">
    <property type="entry name" value="Wax_synthase"/>
</dbReference>
<dbReference type="PIRSF" id="PIRSF037006">
    <property type="entry name" value="Wax_synthase"/>
    <property type="match status" value="1"/>
</dbReference>
<keyword evidence="13" id="KW-1185">Reference proteome</keyword>
<protein>
    <recommendedName>
        <fullName evidence="11">Wax synthase domain-containing protein</fullName>
    </recommendedName>
</protein>
<proteinExistence type="inferred from homology"/>
<keyword evidence="5 10" id="KW-0812">Transmembrane</keyword>
<dbReference type="EMBL" id="JAXUIC010000006">
    <property type="protein sequence ID" value="KAK4586589.1"/>
    <property type="molecule type" value="Genomic_DNA"/>
</dbReference>
<keyword evidence="8 10" id="KW-0472">Membrane</keyword>
<keyword evidence="6 10" id="KW-1133">Transmembrane helix</keyword>
<accession>A0AAN7F6S2</accession>
<evidence type="ECO:0000256" key="5">
    <source>
        <dbReference type="ARBA" id="ARBA00022692"/>
    </source>
</evidence>
<comment type="similarity">
    <text evidence="3">Belongs to the wax synthase family.</text>
</comment>
<dbReference type="InterPro" id="IPR032805">
    <property type="entry name" value="Wax_synthase_dom"/>
</dbReference>
<dbReference type="Pfam" id="PF13813">
    <property type="entry name" value="MBOAT_2"/>
    <property type="match status" value="1"/>
</dbReference>
<evidence type="ECO:0000313" key="12">
    <source>
        <dbReference type="EMBL" id="KAK4586589.1"/>
    </source>
</evidence>
<feature type="domain" description="Wax synthase" evidence="11">
    <location>
        <begin position="198"/>
        <end position="283"/>
    </location>
</feature>